<evidence type="ECO:0000256" key="9">
    <source>
        <dbReference type="SAM" id="Phobius"/>
    </source>
</evidence>
<keyword evidence="2" id="KW-0723">Serine/threonine-protein kinase</keyword>
<evidence type="ECO:0000256" key="8">
    <source>
        <dbReference type="SAM" id="MobiDB-lite"/>
    </source>
</evidence>
<dbReference type="InterPro" id="IPR000719">
    <property type="entry name" value="Prot_kinase_dom"/>
</dbReference>
<keyword evidence="9" id="KW-1133">Transmembrane helix</keyword>
<feature type="compositionally biased region" description="Basic and acidic residues" evidence="8">
    <location>
        <begin position="331"/>
        <end position="350"/>
    </location>
</feature>
<name>A0ABX0ZCL4_9ACTN</name>
<proteinExistence type="predicted"/>
<reference evidence="11 12" key="1">
    <citation type="submission" date="2020-03" db="EMBL/GenBank/DDBJ databases">
        <title>WGS of actinomycetes isolated from Thailand.</title>
        <authorList>
            <person name="Thawai C."/>
        </authorList>
    </citation>
    <scope>NUCLEOTIDE SEQUENCE [LARGE SCALE GENOMIC DNA]</scope>
    <source>
        <strain evidence="11 12">HSS6-12</strain>
    </source>
</reference>
<feature type="region of interest" description="Disordered" evidence="8">
    <location>
        <begin position="326"/>
        <end position="393"/>
    </location>
</feature>
<accession>A0ABX0ZCL4</accession>
<feature type="transmembrane region" description="Helical" evidence="9">
    <location>
        <begin position="306"/>
        <end position="328"/>
    </location>
</feature>
<dbReference type="CDD" id="cd14014">
    <property type="entry name" value="STKc_PknB_like"/>
    <property type="match status" value="1"/>
</dbReference>
<keyword evidence="5 11" id="KW-0418">Kinase</keyword>
<dbReference type="Pfam" id="PF00069">
    <property type="entry name" value="Pkinase"/>
    <property type="match status" value="1"/>
</dbReference>
<feature type="region of interest" description="Disordered" evidence="8">
    <location>
        <begin position="266"/>
        <end position="297"/>
    </location>
</feature>
<keyword evidence="6 7" id="KW-0067">ATP-binding</keyword>
<dbReference type="PANTHER" id="PTHR43289">
    <property type="entry name" value="MITOGEN-ACTIVATED PROTEIN KINASE KINASE KINASE 20-RELATED"/>
    <property type="match status" value="1"/>
</dbReference>
<sequence>MERVLIAGRYRLLEMVGRGGMGRVWRAHDEVLHREVAVKQIVPPGWLTGEERDELRLRTLREARTAARIDHPHVVKVYDVVPVGDSPWIVMAYVPSRTLQDVLDDDGPLPPGRTAAIGLDLLAALNAAHTSGVLHRDVKPANVLIARDGRALLTDFGLAVFDGGDGAMTRPGMVLGSPQYVAPERAAEGVSSAAADLWSLGATLYAAVEGRSPYARSTAMATLSALAVAPPDPAPNAGPLAPVLAGLLCRDPGDRTDHDETRRLLTAAAESPDPRAVDAVAPVAPTGDGRTGPDRHTAHRTAVRRWALATAALLVAAAAGVGTALAVADEPPERPDRSRPADGPGPDDRKHRPGPAPGDPWATAAGGGYDGRPDHPKPPPPGGRGFPPPPFSCVRPEVVGEPVVATAPPAGETFRPPRGWAWHADTRGFRIAVPAGWRYSGDGSVACFQDPATGRALSVATTGDGSAGALDRLRAARVRALAAGTLPGYAEFRLGAAGAAAEWECAWDTPHGSRLRAVQVVLAAPAAGWTIGWITHDADWAAAAAQFTTLRASLRAR</sequence>
<protein>
    <recommendedName>
        <fullName evidence="1">non-specific serine/threonine protein kinase</fullName>
        <ecNumber evidence="1">2.7.11.1</ecNumber>
    </recommendedName>
</protein>
<evidence type="ECO:0000256" key="5">
    <source>
        <dbReference type="ARBA" id="ARBA00022777"/>
    </source>
</evidence>
<evidence type="ECO:0000256" key="7">
    <source>
        <dbReference type="PROSITE-ProRule" id="PRU10141"/>
    </source>
</evidence>
<evidence type="ECO:0000259" key="10">
    <source>
        <dbReference type="PROSITE" id="PS50011"/>
    </source>
</evidence>
<dbReference type="PROSITE" id="PS50011">
    <property type="entry name" value="PROTEIN_KINASE_DOM"/>
    <property type="match status" value="1"/>
</dbReference>
<evidence type="ECO:0000313" key="11">
    <source>
        <dbReference type="EMBL" id="NJP35650.1"/>
    </source>
</evidence>
<dbReference type="InterPro" id="IPR011009">
    <property type="entry name" value="Kinase-like_dom_sf"/>
</dbReference>
<dbReference type="GO" id="GO:0016301">
    <property type="term" value="F:kinase activity"/>
    <property type="evidence" value="ECO:0007669"/>
    <property type="project" value="UniProtKB-KW"/>
</dbReference>
<dbReference type="SMART" id="SM00220">
    <property type="entry name" value="S_TKc"/>
    <property type="match status" value="1"/>
</dbReference>
<feature type="domain" description="Protein kinase" evidence="10">
    <location>
        <begin position="10"/>
        <end position="265"/>
    </location>
</feature>
<dbReference type="Gene3D" id="3.30.200.20">
    <property type="entry name" value="Phosphorylase Kinase, domain 1"/>
    <property type="match status" value="1"/>
</dbReference>
<keyword evidence="9" id="KW-0812">Transmembrane</keyword>
<gene>
    <name evidence="11" type="ORF">HCJ94_27720</name>
</gene>
<evidence type="ECO:0000256" key="6">
    <source>
        <dbReference type="ARBA" id="ARBA00022840"/>
    </source>
</evidence>
<keyword evidence="12" id="KW-1185">Reference proteome</keyword>
<organism evidence="11 12">
    <name type="scientific">Micromonospora thermarum</name>
    <dbReference type="NCBI Taxonomy" id="2720024"/>
    <lineage>
        <taxon>Bacteria</taxon>
        <taxon>Bacillati</taxon>
        <taxon>Actinomycetota</taxon>
        <taxon>Actinomycetes</taxon>
        <taxon>Micromonosporales</taxon>
        <taxon>Micromonosporaceae</taxon>
        <taxon>Micromonospora</taxon>
    </lineage>
</organism>
<dbReference type="RefSeq" id="WP_168003966.1">
    <property type="nucleotide sequence ID" value="NZ_JAATEO010000049.1"/>
</dbReference>
<evidence type="ECO:0000256" key="3">
    <source>
        <dbReference type="ARBA" id="ARBA00022679"/>
    </source>
</evidence>
<dbReference type="InterPro" id="IPR017441">
    <property type="entry name" value="Protein_kinase_ATP_BS"/>
</dbReference>
<keyword evidence="4 7" id="KW-0547">Nucleotide-binding</keyword>
<dbReference type="EC" id="2.7.11.1" evidence="1"/>
<dbReference type="PROSITE" id="PS00107">
    <property type="entry name" value="PROTEIN_KINASE_ATP"/>
    <property type="match status" value="1"/>
</dbReference>
<dbReference type="PANTHER" id="PTHR43289:SF6">
    <property type="entry name" value="SERINE_THREONINE-PROTEIN KINASE NEKL-3"/>
    <property type="match status" value="1"/>
</dbReference>
<dbReference type="SUPFAM" id="SSF56112">
    <property type="entry name" value="Protein kinase-like (PK-like)"/>
    <property type="match status" value="1"/>
</dbReference>
<evidence type="ECO:0000256" key="2">
    <source>
        <dbReference type="ARBA" id="ARBA00022527"/>
    </source>
</evidence>
<feature type="binding site" evidence="7">
    <location>
        <position position="39"/>
    </location>
    <ligand>
        <name>ATP</name>
        <dbReference type="ChEBI" id="CHEBI:30616"/>
    </ligand>
</feature>
<dbReference type="PROSITE" id="PS00108">
    <property type="entry name" value="PROTEIN_KINASE_ST"/>
    <property type="match status" value="1"/>
</dbReference>
<dbReference type="Gene3D" id="1.10.510.10">
    <property type="entry name" value="Transferase(Phosphotransferase) domain 1"/>
    <property type="match status" value="1"/>
</dbReference>
<evidence type="ECO:0000256" key="4">
    <source>
        <dbReference type="ARBA" id="ARBA00022741"/>
    </source>
</evidence>
<dbReference type="EMBL" id="JAATEO010000049">
    <property type="protein sequence ID" value="NJP35650.1"/>
    <property type="molecule type" value="Genomic_DNA"/>
</dbReference>
<evidence type="ECO:0000256" key="1">
    <source>
        <dbReference type="ARBA" id="ARBA00012513"/>
    </source>
</evidence>
<evidence type="ECO:0000313" key="12">
    <source>
        <dbReference type="Proteomes" id="UP000783871"/>
    </source>
</evidence>
<keyword evidence="3" id="KW-0808">Transferase</keyword>
<dbReference type="InterPro" id="IPR008271">
    <property type="entry name" value="Ser/Thr_kinase_AS"/>
</dbReference>
<dbReference type="Proteomes" id="UP000783871">
    <property type="component" value="Unassembled WGS sequence"/>
</dbReference>
<keyword evidence="9" id="KW-0472">Membrane</keyword>
<feature type="compositionally biased region" description="Pro residues" evidence="8">
    <location>
        <begin position="378"/>
        <end position="391"/>
    </location>
</feature>
<comment type="caution">
    <text evidence="11">The sequence shown here is derived from an EMBL/GenBank/DDBJ whole genome shotgun (WGS) entry which is preliminary data.</text>
</comment>